<dbReference type="Proteomes" id="UP001187471">
    <property type="component" value="Unassembled WGS sequence"/>
</dbReference>
<feature type="compositionally biased region" description="Basic residues" evidence="1">
    <location>
        <begin position="601"/>
        <end position="612"/>
    </location>
</feature>
<dbReference type="Pfam" id="PF07734">
    <property type="entry name" value="FBA_1"/>
    <property type="match status" value="1"/>
</dbReference>
<dbReference type="GO" id="GO:0008270">
    <property type="term" value="F:zinc ion binding"/>
    <property type="evidence" value="ECO:0007669"/>
    <property type="project" value="InterPro"/>
</dbReference>
<dbReference type="NCBIfam" id="TIGR01640">
    <property type="entry name" value="F_box_assoc_1"/>
    <property type="match status" value="1"/>
</dbReference>
<dbReference type="Pfam" id="PF22936">
    <property type="entry name" value="Pol_BBD"/>
    <property type="match status" value="1"/>
</dbReference>
<protein>
    <submittedName>
        <fullName evidence="5">Uncharacterized protein</fullName>
    </submittedName>
</protein>
<evidence type="ECO:0000256" key="1">
    <source>
        <dbReference type="SAM" id="MobiDB-lite"/>
    </source>
</evidence>
<reference evidence="5" key="1">
    <citation type="submission" date="2022-12" db="EMBL/GenBank/DDBJ databases">
        <title>Draft genome assemblies for two species of Escallonia (Escalloniales).</title>
        <authorList>
            <person name="Chanderbali A."/>
            <person name="Dervinis C."/>
            <person name="Anghel I."/>
            <person name="Soltis D."/>
            <person name="Soltis P."/>
            <person name="Zapata F."/>
        </authorList>
    </citation>
    <scope>NUCLEOTIDE SEQUENCE</scope>
    <source>
        <strain evidence="5">UCBG92.1500</strain>
        <tissue evidence="5">Leaf</tissue>
    </source>
</reference>
<dbReference type="InterPro" id="IPR054722">
    <property type="entry name" value="PolX-like_BBD"/>
</dbReference>
<dbReference type="AlphaFoldDB" id="A0AA88R3X5"/>
<dbReference type="SUPFAM" id="SSF57756">
    <property type="entry name" value="Retrovirus zinc finger-like domains"/>
    <property type="match status" value="1"/>
</dbReference>
<feature type="region of interest" description="Disordered" evidence="1">
    <location>
        <begin position="591"/>
        <end position="640"/>
    </location>
</feature>
<feature type="domain" description="Retrovirus-related Pol polyprotein from transposon TNT 1-94-like beta-barrel" evidence="4">
    <location>
        <begin position="687"/>
        <end position="768"/>
    </location>
</feature>
<dbReference type="InterPro" id="IPR036875">
    <property type="entry name" value="Znf_CCHC_sf"/>
</dbReference>
<dbReference type="Pfam" id="PF13976">
    <property type="entry name" value="gag_pre-integrs"/>
    <property type="match status" value="1"/>
</dbReference>
<dbReference type="InterPro" id="IPR017451">
    <property type="entry name" value="F-box-assoc_interact_dom"/>
</dbReference>
<evidence type="ECO:0000313" key="6">
    <source>
        <dbReference type="Proteomes" id="UP001187471"/>
    </source>
</evidence>
<proteinExistence type="predicted"/>
<dbReference type="PANTHER" id="PTHR47592:SF27">
    <property type="entry name" value="OS08G0421700 PROTEIN"/>
    <property type="match status" value="1"/>
</dbReference>
<dbReference type="InterPro" id="IPR006527">
    <property type="entry name" value="F-box-assoc_dom_typ1"/>
</dbReference>
<gene>
    <name evidence="5" type="ORF">RJ640_000652</name>
</gene>
<dbReference type="EMBL" id="JAVXUO010002774">
    <property type="protein sequence ID" value="KAK2969835.1"/>
    <property type="molecule type" value="Genomic_DNA"/>
</dbReference>
<dbReference type="InterPro" id="IPR025724">
    <property type="entry name" value="GAG-pre-integrase_dom"/>
</dbReference>
<accession>A0AA88R3X5</accession>
<evidence type="ECO:0000259" key="3">
    <source>
        <dbReference type="Pfam" id="PF13976"/>
    </source>
</evidence>
<dbReference type="Pfam" id="PF14223">
    <property type="entry name" value="Retrotran_gag_2"/>
    <property type="match status" value="1"/>
</dbReference>
<feature type="domain" description="F-box associated beta-propeller type 1" evidence="2">
    <location>
        <begin position="52"/>
        <end position="259"/>
    </location>
</feature>
<sequence>MSRSWHDNDHTKIINIGECGKICLMPTTWRSFADRPKLERSALTTPRICTVVGNIGSCNGLICFKLDSDDDEGDRDIGSFSTIFMWNPLVKIFKVLPPCDLKGDSILGFGYHQPTNDYKVVATCYRGRTASRAEVYSLNLDSWKKIDAANVPCNPLGTSVSVNGNIHWLPQELHEEGDGCVVLFNIGEESFGEMVLPDYWPAYPLNQYNIHTQIQVANEALCVLVSHQSKSSFTITYHDVWVMREYGVSRSWIKKFSLELKGISLASIRLSVNGKIYHYKCHYENHVSRAAEARHAPRQLSTRQAALSRAATRTTCAAKAAATATRAAKAAATRHAPGFIHAPTRLQRTQMLPHTHGGAWRRVKAISGRFLTHLQRVKLCSRFLNIMATKNVIADLVKGEKLNGDNYDIWHKKMKFMLNEQELEEHLTKEMVAPTEAQPLRDHTAYQKWNQKDRSARYTLLSSLQNDLIGHYDELPTCKALWEQLKFSFGGTSTTRLRSLVIKFEEYTKDPKHTMSEHLRVMSNMIGKLRDDGHALTDEQQVRVVIRSLPASWANMKRILTHSENIKNFSDVSQHVILEAETRDADKTLTYVAQEGSRNANGKRGRQSKKGKRGEASTSAPKEGKMKKRKRGKRGGKKDLSKVKCFNSQQKGHFARDCTEPKKVLSESFSQLYVSSHVMVAHSQPVWFVDTGATKHVARDREGFVDYHRIPVGSKHIFMGNNSSDKVLGVGSYQLKLRTRRTLILEDVQYAPTVRLNLLSVTALLDIGFSFIFRGNQLDIFLDDVLFGHGFRMDSLFQLDLIDSQSSYSYVVNDNIMNDSTTWHARLGHIGQDRMTRLAREGLLGPLAKVNLQTCEACLAESYFPSIGDASKNLDLYELEEVEPTLPSPSEGGELVPDPIVAEDSESDLQPSGSTPQGPLGQQDSQLRRAGNDMSSIVATKQWLSSTFEMKDMGEANYVLGVKIVRDRSKRLLDREDWGADRDERISTSGGALSWYSKKKSCIALSTMESEYVACSAAVQEAIWLRSFIQALGVTAHIDEAVTVQCENTVALDFVKDPKYHGKAKHIGFHYHFIRTLVAQEEVSMKHIPTGRMVADPLTKPIAREVFLSHIRSMGLRRF</sequence>
<feature type="domain" description="GAG-pre-integrase" evidence="3">
    <location>
        <begin position="796"/>
        <end position="859"/>
    </location>
</feature>
<name>A0AA88R3X5_9ASTE</name>
<dbReference type="Gene3D" id="4.10.60.10">
    <property type="entry name" value="Zinc finger, CCHC-type"/>
    <property type="match status" value="1"/>
</dbReference>
<keyword evidence="6" id="KW-1185">Reference proteome</keyword>
<organism evidence="5 6">
    <name type="scientific">Escallonia rubra</name>
    <dbReference type="NCBI Taxonomy" id="112253"/>
    <lineage>
        <taxon>Eukaryota</taxon>
        <taxon>Viridiplantae</taxon>
        <taxon>Streptophyta</taxon>
        <taxon>Embryophyta</taxon>
        <taxon>Tracheophyta</taxon>
        <taxon>Spermatophyta</taxon>
        <taxon>Magnoliopsida</taxon>
        <taxon>eudicotyledons</taxon>
        <taxon>Gunneridae</taxon>
        <taxon>Pentapetalae</taxon>
        <taxon>asterids</taxon>
        <taxon>campanulids</taxon>
        <taxon>Escalloniales</taxon>
        <taxon>Escalloniaceae</taxon>
        <taxon>Escallonia</taxon>
    </lineage>
</organism>
<feature type="region of interest" description="Disordered" evidence="1">
    <location>
        <begin position="904"/>
        <end position="931"/>
    </location>
</feature>
<feature type="compositionally biased region" description="Basic residues" evidence="1">
    <location>
        <begin position="625"/>
        <end position="636"/>
    </location>
</feature>
<evidence type="ECO:0000259" key="4">
    <source>
        <dbReference type="Pfam" id="PF22936"/>
    </source>
</evidence>
<feature type="compositionally biased region" description="Polar residues" evidence="1">
    <location>
        <begin position="908"/>
        <end position="925"/>
    </location>
</feature>
<evidence type="ECO:0000313" key="5">
    <source>
        <dbReference type="EMBL" id="KAK2969835.1"/>
    </source>
</evidence>
<comment type="caution">
    <text evidence="5">The sequence shown here is derived from an EMBL/GenBank/DDBJ whole genome shotgun (WGS) entry which is preliminary data.</text>
</comment>
<dbReference type="PANTHER" id="PTHR47592">
    <property type="entry name" value="PBF68 PROTEIN"/>
    <property type="match status" value="1"/>
</dbReference>
<evidence type="ECO:0000259" key="2">
    <source>
        <dbReference type="Pfam" id="PF07734"/>
    </source>
</evidence>
<dbReference type="CDD" id="cd09272">
    <property type="entry name" value="RNase_HI_RT_Ty1"/>
    <property type="match status" value="1"/>
</dbReference>
<dbReference type="GO" id="GO:0003676">
    <property type="term" value="F:nucleic acid binding"/>
    <property type="evidence" value="ECO:0007669"/>
    <property type="project" value="InterPro"/>
</dbReference>